<keyword evidence="4" id="KW-1185">Reference proteome</keyword>
<dbReference type="RefSeq" id="WP_141322502.1">
    <property type="nucleotide sequence ID" value="NZ_BJLP01000086.1"/>
</dbReference>
<organism evidence="3 4">
    <name type="scientific">Cellulomonas uda</name>
    <dbReference type="NCBI Taxonomy" id="1714"/>
    <lineage>
        <taxon>Bacteria</taxon>
        <taxon>Bacillati</taxon>
        <taxon>Actinomycetota</taxon>
        <taxon>Actinomycetes</taxon>
        <taxon>Micrococcales</taxon>
        <taxon>Cellulomonadaceae</taxon>
        <taxon>Cellulomonas</taxon>
    </lineage>
</organism>
<evidence type="ECO:0000256" key="2">
    <source>
        <dbReference type="SAM" id="MobiDB-lite"/>
    </source>
</evidence>
<dbReference type="Proteomes" id="UP000315842">
    <property type="component" value="Unassembled WGS sequence"/>
</dbReference>
<evidence type="ECO:0000313" key="4">
    <source>
        <dbReference type="Proteomes" id="UP000315842"/>
    </source>
</evidence>
<dbReference type="SUPFAM" id="SSF143120">
    <property type="entry name" value="YefM-like"/>
    <property type="match status" value="1"/>
</dbReference>
<protein>
    <recommendedName>
        <fullName evidence="5">Antitoxin</fullName>
    </recommendedName>
</protein>
<evidence type="ECO:0008006" key="5">
    <source>
        <dbReference type="Google" id="ProtNLM"/>
    </source>
</evidence>
<gene>
    <name evidence="3" type="ORF">CUD01_31520</name>
</gene>
<evidence type="ECO:0000256" key="1">
    <source>
        <dbReference type="ARBA" id="ARBA00009981"/>
    </source>
</evidence>
<dbReference type="InterPro" id="IPR036165">
    <property type="entry name" value="YefM-like_sf"/>
</dbReference>
<dbReference type="EMBL" id="BJLP01000086">
    <property type="protein sequence ID" value="GEA82708.1"/>
    <property type="molecule type" value="Genomic_DNA"/>
</dbReference>
<sequence length="90" mass="10033">MSTVTKRELNQHTAQVLEQVTPTHEVVVTERGEPRWRVTAYTEPAAGLSRLIREGRYTPPSASPAPWHDGGPEYTDAQVDALLDELKGEH</sequence>
<dbReference type="AlphaFoldDB" id="A0A4Y3KI84"/>
<evidence type="ECO:0000313" key="3">
    <source>
        <dbReference type="EMBL" id="GEA82708.1"/>
    </source>
</evidence>
<proteinExistence type="inferred from homology"/>
<reference evidence="3 4" key="1">
    <citation type="submission" date="2019-06" db="EMBL/GenBank/DDBJ databases">
        <title>Whole genome shotgun sequence of Cellulomonas uda NBRC 3747.</title>
        <authorList>
            <person name="Hosoyama A."/>
            <person name="Uohara A."/>
            <person name="Ohji S."/>
            <person name="Ichikawa N."/>
        </authorList>
    </citation>
    <scope>NUCLEOTIDE SEQUENCE [LARGE SCALE GENOMIC DNA]</scope>
    <source>
        <strain evidence="3 4">NBRC 3747</strain>
    </source>
</reference>
<name>A0A4Y3KI84_CELUD</name>
<accession>A0A4Y3KI84</accession>
<comment type="caution">
    <text evidence="3">The sequence shown here is derived from an EMBL/GenBank/DDBJ whole genome shotgun (WGS) entry which is preliminary data.</text>
</comment>
<dbReference type="NCBIfam" id="TIGR01552">
    <property type="entry name" value="phd_fam"/>
    <property type="match status" value="1"/>
</dbReference>
<feature type="region of interest" description="Disordered" evidence="2">
    <location>
        <begin position="51"/>
        <end position="75"/>
    </location>
</feature>
<comment type="similarity">
    <text evidence="1">Belongs to the phD/YefM antitoxin family.</text>
</comment>